<dbReference type="PANTHER" id="PTHR33450">
    <property type="entry name" value="EMB|CAB67623.1-RELATED"/>
    <property type="match status" value="1"/>
</dbReference>
<evidence type="ECO:0000259" key="2">
    <source>
        <dbReference type="SMART" id="SM00856"/>
    </source>
</evidence>
<dbReference type="InterPro" id="IPR006501">
    <property type="entry name" value="Pectinesterase_inhib_dom"/>
</dbReference>
<keyword evidence="4" id="KW-1185">Reference proteome</keyword>
<reference evidence="3 4" key="1">
    <citation type="submission" date="2020-08" db="EMBL/GenBank/DDBJ databases">
        <title>Plant Genome Project.</title>
        <authorList>
            <person name="Zhang R.-G."/>
        </authorList>
    </citation>
    <scope>NUCLEOTIDE SEQUENCE [LARGE SCALE GENOMIC DNA]</scope>
    <source>
        <tissue evidence="3">Rhizome</tissue>
    </source>
</reference>
<feature type="compositionally biased region" description="Basic and acidic residues" evidence="1">
    <location>
        <begin position="82"/>
        <end position="100"/>
    </location>
</feature>
<dbReference type="Proteomes" id="UP000734854">
    <property type="component" value="Unassembled WGS sequence"/>
</dbReference>
<gene>
    <name evidence="3" type="ORF">ZIOFF_051726</name>
</gene>
<accession>A0A8J5FT93</accession>
<dbReference type="InterPro" id="IPR035513">
    <property type="entry name" value="Invertase/methylesterase_inhib"/>
</dbReference>
<proteinExistence type="predicted"/>
<dbReference type="Pfam" id="PF05553">
    <property type="entry name" value="DUF761"/>
    <property type="match status" value="1"/>
</dbReference>
<evidence type="ECO:0000313" key="4">
    <source>
        <dbReference type="Proteomes" id="UP000734854"/>
    </source>
</evidence>
<feature type="domain" description="Pectinesterase inhibitor" evidence="2">
    <location>
        <begin position="237"/>
        <end position="379"/>
    </location>
</feature>
<dbReference type="Gene3D" id="1.20.140.40">
    <property type="entry name" value="Invertase/pectin methylesterase inhibitor family protein"/>
    <property type="match status" value="1"/>
</dbReference>
<dbReference type="AlphaFoldDB" id="A0A8J5FT93"/>
<organism evidence="3 4">
    <name type="scientific">Zingiber officinale</name>
    <name type="common">Ginger</name>
    <name type="synonym">Amomum zingiber</name>
    <dbReference type="NCBI Taxonomy" id="94328"/>
    <lineage>
        <taxon>Eukaryota</taxon>
        <taxon>Viridiplantae</taxon>
        <taxon>Streptophyta</taxon>
        <taxon>Embryophyta</taxon>
        <taxon>Tracheophyta</taxon>
        <taxon>Spermatophyta</taxon>
        <taxon>Magnoliopsida</taxon>
        <taxon>Liliopsida</taxon>
        <taxon>Zingiberales</taxon>
        <taxon>Zingiberaceae</taxon>
        <taxon>Zingiber</taxon>
    </lineage>
</organism>
<dbReference type="GO" id="GO:0004857">
    <property type="term" value="F:enzyme inhibitor activity"/>
    <property type="evidence" value="ECO:0007669"/>
    <property type="project" value="InterPro"/>
</dbReference>
<dbReference type="SUPFAM" id="SSF101148">
    <property type="entry name" value="Plant invertase/pectin methylesterase inhibitor"/>
    <property type="match status" value="1"/>
</dbReference>
<sequence length="390" mass="42646">MFMELFHQKSTYIIKIHKFCKHRRRSKSHVHHSSSHIIPIPEPPCNSEEFFDVSQCLYYDATWNSMISSEDMDGDPIEPPPVEEKNRGRNEKDNDNEGGNEIDRLAEKFIASCHEKFRLEKQESYRRSYPLLNSIQNPLFEAVNSEGNQRDKGNGLIPRIQDSLFFCSFVSAIFIPIVFLHAFSTSKWKLWQELVGSIALGQESPTLITNSSTTMTRFLAVADLLLAAIAASSCPGHVTTDVANAGKYVTMPQLCTNLIFKSGATTLGDLTKAAIEDSLEKAEEVGKTTASTMAAPTAGEILKRNLGVCKDAFESAVVNLQETKQKKGEAISKGKAHTEVTDAISAALVSVGSANPGVVSLVADATGILKKLMSNSLSVAVEFQVKNGAS</sequence>
<dbReference type="PANTHER" id="PTHR33450:SF4">
    <property type="entry name" value="OS04G0665666 PROTEIN"/>
    <property type="match status" value="1"/>
</dbReference>
<name>A0A8J5FT93_ZINOF</name>
<dbReference type="EMBL" id="JACMSC010000014">
    <property type="protein sequence ID" value="KAG6490430.1"/>
    <property type="molecule type" value="Genomic_DNA"/>
</dbReference>
<evidence type="ECO:0000256" key="1">
    <source>
        <dbReference type="SAM" id="MobiDB-lite"/>
    </source>
</evidence>
<evidence type="ECO:0000313" key="3">
    <source>
        <dbReference type="EMBL" id="KAG6490430.1"/>
    </source>
</evidence>
<dbReference type="InterPro" id="IPR008480">
    <property type="entry name" value="DUF761_pln"/>
</dbReference>
<feature type="region of interest" description="Disordered" evidence="1">
    <location>
        <begin position="69"/>
        <end position="100"/>
    </location>
</feature>
<protein>
    <recommendedName>
        <fullName evidence="2">Pectinesterase inhibitor domain-containing protein</fullName>
    </recommendedName>
</protein>
<dbReference type="SMART" id="SM00856">
    <property type="entry name" value="PMEI"/>
    <property type="match status" value="1"/>
</dbReference>
<comment type="caution">
    <text evidence="3">The sequence shown here is derived from an EMBL/GenBank/DDBJ whole genome shotgun (WGS) entry which is preliminary data.</text>
</comment>